<proteinExistence type="predicted"/>
<dbReference type="EMBL" id="MU150435">
    <property type="protein sequence ID" value="KAF9456337.1"/>
    <property type="molecule type" value="Genomic_DNA"/>
</dbReference>
<dbReference type="AlphaFoldDB" id="A0A9P6C8T1"/>
<sequence>MSVAPVYLLLVFTSGFAYGIRDLSLVCYDKPLRLGNLHVGLTSHLVRLSKALPSIFRTFLPEESGRISIDALHRATTSPERK</sequence>
<organism evidence="1 2">
    <name type="scientific">Collybia nuda</name>
    <dbReference type="NCBI Taxonomy" id="64659"/>
    <lineage>
        <taxon>Eukaryota</taxon>
        <taxon>Fungi</taxon>
        <taxon>Dikarya</taxon>
        <taxon>Basidiomycota</taxon>
        <taxon>Agaricomycotina</taxon>
        <taxon>Agaricomycetes</taxon>
        <taxon>Agaricomycetidae</taxon>
        <taxon>Agaricales</taxon>
        <taxon>Tricholomatineae</taxon>
        <taxon>Clitocybaceae</taxon>
        <taxon>Collybia</taxon>
    </lineage>
</organism>
<evidence type="ECO:0000313" key="1">
    <source>
        <dbReference type="EMBL" id="KAF9456337.1"/>
    </source>
</evidence>
<keyword evidence="2" id="KW-1185">Reference proteome</keyword>
<evidence type="ECO:0000313" key="2">
    <source>
        <dbReference type="Proteomes" id="UP000807353"/>
    </source>
</evidence>
<name>A0A9P6C8T1_9AGAR</name>
<gene>
    <name evidence="1" type="ORF">BDZ94DRAFT_1315254</name>
</gene>
<dbReference type="Proteomes" id="UP000807353">
    <property type="component" value="Unassembled WGS sequence"/>
</dbReference>
<protein>
    <submittedName>
        <fullName evidence="1">Uncharacterized protein</fullName>
    </submittedName>
</protein>
<reference evidence="1" key="1">
    <citation type="submission" date="2020-11" db="EMBL/GenBank/DDBJ databases">
        <authorList>
            <consortium name="DOE Joint Genome Institute"/>
            <person name="Ahrendt S."/>
            <person name="Riley R."/>
            <person name="Andreopoulos W."/>
            <person name="Labutti K."/>
            <person name="Pangilinan J."/>
            <person name="Ruiz-Duenas F.J."/>
            <person name="Barrasa J.M."/>
            <person name="Sanchez-Garcia M."/>
            <person name="Camarero S."/>
            <person name="Miyauchi S."/>
            <person name="Serrano A."/>
            <person name="Linde D."/>
            <person name="Babiker R."/>
            <person name="Drula E."/>
            <person name="Ayuso-Fernandez I."/>
            <person name="Pacheco R."/>
            <person name="Padilla G."/>
            <person name="Ferreira P."/>
            <person name="Barriuso J."/>
            <person name="Kellner H."/>
            <person name="Castanera R."/>
            <person name="Alfaro M."/>
            <person name="Ramirez L."/>
            <person name="Pisabarro A.G."/>
            <person name="Kuo A."/>
            <person name="Tritt A."/>
            <person name="Lipzen A."/>
            <person name="He G."/>
            <person name="Yan M."/>
            <person name="Ng V."/>
            <person name="Cullen D."/>
            <person name="Martin F."/>
            <person name="Rosso M.-N."/>
            <person name="Henrissat B."/>
            <person name="Hibbett D."/>
            <person name="Martinez A.T."/>
            <person name="Grigoriev I.V."/>
        </authorList>
    </citation>
    <scope>NUCLEOTIDE SEQUENCE</scope>
    <source>
        <strain evidence="1">CBS 247.69</strain>
    </source>
</reference>
<accession>A0A9P6C8T1</accession>
<comment type="caution">
    <text evidence="1">The sequence shown here is derived from an EMBL/GenBank/DDBJ whole genome shotgun (WGS) entry which is preliminary data.</text>
</comment>